<feature type="compositionally biased region" description="Basic and acidic residues" evidence="1">
    <location>
        <begin position="1"/>
        <end position="21"/>
    </location>
</feature>
<sequence length="115" mass="13255">MYQNRYEEIVESSSKTERENEGLALDRSIEMMEKAQETGMASPEAIEAQFFINRLWMFFLEDLSSPTNALPEQIRADVISIGIWILREVEQIRQGQSADFLGVIEVSRAIREGLR</sequence>
<organism evidence="2">
    <name type="scientific">hydrothermal vent metagenome</name>
    <dbReference type="NCBI Taxonomy" id="652676"/>
    <lineage>
        <taxon>unclassified sequences</taxon>
        <taxon>metagenomes</taxon>
        <taxon>ecological metagenomes</taxon>
    </lineage>
</organism>
<proteinExistence type="predicted"/>
<dbReference type="InterPro" id="IPR010845">
    <property type="entry name" value="FlaF"/>
</dbReference>
<dbReference type="Pfam" id="PF07309">
    <property type="entry name" value="FlaF"/>
    <property type="match status" value="1"/>
</dbReference>
<protein>
    <recommendedName>
        <fullName evidence="3">Flagellar protein FlaF</fullName>
    </recommendedName>
</protein>
<evidence type="ECO:0008006" key="3">
    <source>
        <dbReference type="Google" id="ProtNLM"/>
    </source>
</evidence>
<reference evidence="2" key="1">
    <citation type="submission" date="2018-06" db="EMBL/GenBank/DDBJ databases">
        <authorList>
            <person name="Zhirakovskaya E."/>
        </authorList>
    </citation>
    <scope>NUCLEOTIDE SEQUENCE</scope>
</reference>
<accession>A0A3B0R6T0</accession>
<gene>
    <name evidence="2" type="ORF">MNBD_ALPHA08-1577</name>
</gene>
<feature type="region of interest" description="Disordered" evidence="1">
    <location>
        <begin position="1"/>
        <end position="22"/>
    </location>
</feature>
<dbReference type="GO" id="GO:0044781">
    <property type="term" value="P:bacterial-type flagellum organization"/>
    <property type="evidence" value="ECO:0007669"/>
    <property type="project" value="InterPro"/>
</dbReference>
<evidence type="ECO:0000256" key="1">
    <source>
        <dbReference type="SAM" id="MobiDB-lite"/>
    </source>
</evidence>
<dbReference type="EMBL" id="UOEC01000057">
    <property type="protein sequence ID" value="VAV89104.1"/>
    <property type="molecule type" value="Genomic_DNA"/>
</dbReference>
<name>A0A3B0R6T0_9ZZZZ</name>
<dbReference type="AlphaFoldDB" id="A0A3B0R6T0"/>
<dbReference type="NCBIfam" id="NF009434">
    <property type="entry name" value="PRK12793.1"/>
    <property type="match status" value="1"/>
</dbReference>
<evidence type="ECO:0000313" key="2">
    <source>
        <dbReference type="EMBL" id="VAV89104.1"/>
    </source>
</evidence>